<gene>
    <name evidence="2" type="ORF">CtesDRAFT_PD2065</name>
</gene>
<feature type="transmembrane region" description="Helical" evidence="1">
    <location>
        <begin position="39"/>
        <end position="57"/>
    </location>
</feature>
<evidence type="ECO:0000256" key="1">
    <source>
        <dbReference type="SAM" id="Phobius"/>
    </source>
</evidence>
<dbReference type="Proteomes" id="UP000003039">
    <property type="component" value="Unassembled WGS sequence"/>
</dbReference>
<keyword evidence="1" id="KW-0812">Transmembrane</keyword>
<keyword evidence="1" id="KW-0472">Membrane</keyword>
<name>B7WQX4_COMTK</name>
<reference evidence="2 3" key="1">
    <citation type="journal article" date="2004" name="Appl. Environ. Microbiol.">
        <title>Mineralization of individual congeners of linear alkylbenzenesulfonate by defined pairs of heterotrophic bacteria.</title>
        <authorList>
            <person name="Schleheck D."/>
            <person name="Knepper T.P."/>
            <person name="Fischer K."/>
            <person name="Cook A.M."/>
        </authorList>
    </citation>
    <scope>NUCLEOTIDE SEQUENCE [LARGE SCALE GENOMIC DNA]</scope>
    <source>
        <strain evidence="3">DSM 14576 / KF-1</strain>
    </source>
</reference>
<sequence>MLGTSPCDSLSAKLSTILGTAEIRAIVDATSYSSYLADWTLSVGYVIGIAGFAVLFIDMMTRTVLSHLGQ</sequence>
<evidence type="ECO:0000313" key="2">
    <source>
        <dbReference type="EMBL" id="EED67119.1"/>
    </source>
</evidence>
<dbReference type="AlphaFoldDB" id="B7WQX4"/>
<protein>
    <submittedName>
        <fullName evidence="2">Uncharacterized protein</fullName>
    </submittedName>
</protein>
<comment type="caution">
    <text evidence="2">The sequence shown here is derived from an EMBL/GenBank/DDBJ whole genome shotgun (WGS) entry which is preliminary data.</text>
</comment>
<dbReference type="EMBL" id="AAUJ02000001">
    <property type="protein sequence ID" value="EED67119.1"/>
    <property type="molecule type" value="Genomic_DNA"/>
</dbReference>
<keyword evidence="1" id="KW-1133">Transmembrane helix</keyword>
<evidence type="ECO:0000313" key="3">
    <source>
        <dbReference type="Proteomes" id="UP000003039"/>
    </source>
</evidence>
<accession>B7WQX4</accession>
<organism evidence="2 3">
    <name type="scientific">Comamonas testosteroni (strain DSM 14576 / KF-1)</name>
    <name type="common">Pseudomonas testosteroni</name>
    <dbReference type="NCBI Taxonomy" id="399795"/>
    <lineage>
        <taxon>Bacteria</taxon>
        <taxon>Pseudomonadati</taxon>
        <taxon>Pseudomonadota</taxon>
        <taxon>Betaproteobacteria</taxon>
        <taxon>Burkholderiales</taxon>
        <taxon>Comamonadaceae</taxon>
        <taxon>Comamonas</taxon>
    </lineage>
</organism>
<proteinExistence type="predicted"/>